<name>A0A6L5WIN4_9BACT</name>
<reference evidence="2 3" key="1">
    <citation type="submission" date="2019-09" db="EMBL/GenBank/DDBJ databases">
        <authorList>
            <person name="Silva M."/>
            <person name="Pereira G."/>
            <person name="Lopes-Da-Costa L."/>
            <person name="Silva E."/>
        </authorList>
    </citation>
    <scope>NUCLEOTIDE SEQUENCE [LARGE SCALE GENOMIC DNA]</scope>
    <source>
        <strain evidence="2 3">FMV-PI01</strain>
    </source>
</reference>
<dbReference type="Proteomes" id="UP000476338">
    <property type="component" value="Unassembled WGS sequence"/>
</dbReference>
<feature type="transmembrane region" description="Helical" evidence="1">
    <location>
        <begin position="82"/>
        <end position="103"/>
    </location>
</feature>
<keyword evidence="1" id="KW-1133">Transmembrane helix</keyword>
<evidence type="ECO:0000313" key="3">
    <source>
        <dbReference type="Proteomes" id="UP000476338"/>
    </source>
</evidence>
<feature type="transmembrane region" description="Helical" evidence="1">
    <location>
        <begin position="163"/>
        <end position="181"/>
    </location>
</feature>
<keyword evidence="1" id="KW-0472">Membrane</keyword>
<evidence type="ECO:0000313" key="2">
    <source>
        <dbReference type="EMBL" id="MSN97158.1"/>
    </source>
</evidence>
<reference evidence="2 3" key="2">
    <citation type="submission" date="2020-03" db="EMBL/GenBank/DDBJ databases">
        <title>Campylobacter portucalensis sp. nov., a new species of Campylobacter isolated from the reproductive tract of bulls.</title>
        <authorList>
            <person name="Silva M.F."/>
            <person name="Pereira G."/>
            <person name="Carneiro C."/>
            <person name="Hemphill A."/>
            <person name="Mateus L."/>
            <person name="Lopes-Da-Costa L."/>
            <person name="Silva E."/>
        </authorList>
    </citation>
    <scope>NUCLEOTIDE SEQUENCE [LARGE SCALE GENOMIC DNA]</scope>
    <source>
        <strain evidence="2 3">FMV-PI01</strain>
    </source>
</reference>
<keyword evidence="1" id="KW-0812">Transmembrane</keyword>
<dbReference type="EMBL" id="VWSJ01000043">
    <property type="protein sequence ID" value="MSN97158.1"/>
    <property type="molecule type" value="Genomic_DNA"/>
</dbReference>
<organism evidence="2 3">
    <name type="scientific">Campylobacter portucalensis</name>
    <dbReference type="NCBI Taxonomy" id="2608384"/>
    <lineage>
        <taxon>Bacteria</taxon>
        <taxon>Pseudomonadati</taxon>
        <taxon>Campylobacterota</taxon>
        <taxon>Epsilonproteobacteria</taxon>
        <taxon>Campylobacterales</taxon>
        <taxon>Campylobacteraceae</taxon>
        <taxon>Campylobacter</taxon>
    </lineage>
</organism>
<gene>
    <name evidence="2" type="ORF">F1B92_08300</name>
</gene>
<dbReference type="AlphaFoldDB" id="A0A6L5WIN4"/>
<protein>
    <submittedName>
        <fullName evidence="2">Uncharacterized protein</fullName>
    </submittedName>
</protein>
<comment type="caution">
    <text evidence="2">The sequence shown here is derived from an EMBL/GenBank/DDBJ whole genome shotgun (WGS) entry which is preliminary data.</text>
</comment>
<proteinExistence type="predicted"/>
<evidence type="ECO:0000256" key="1">
    <source>
        <dbReference type="SAM" id="Phobius"/>
    </source>
</evidence>
<keyword evidence="3" id="KW-1185">Reference proteome</keyword>
<feature type="transmembrane region" description="Helical" evidence="1">
    <location>
        <begin position="124"/>
        <end position="143"/>
    </location>
</feature>
<feature type="transmembrane region" description="Helical" evidence="1">
    <location>
        <begin position="21"/>
        <end position="39"/>
    </location>
</feature>
<accession>A0A6L5WIN4</accession>
<sequence>MENTNKHTKLEKLFLNKFFQALFLIFLFFLFADCYQILFSSIDSVLLILKQIPNNNLQALLLTYSTMLFIGQDADLNNMADAAGVAGAALLVNIFIVFLLICVSIRYVFRQTKRFALQKKNFDNLFYILFCLCVYSVCIVTIINTKFVFIHFFNLADFSISKMLISITIALIVTFIFNKFTKFTLKDKK</sequence>